<evidence type="ECO:0000313" key="2">
    <source>
        <dbReference type="EMBL" id="KAF9507513.1"/>
    </source>
</evidence>
<dbReference type="Proteomes" id="UP000886523">
    <property type="component" value="Unassembled WGS sequence"/>
</dbReference>
<gene>
    <name evidence="2" type="ORF">BS47DRAFT_1366624</name>
</gene>
<protein>
    <submittedName>
        <fullName evidence="2">Uncharacterized protein</fullName>
    </submittedName>
</protein>
<name>A0A9P6AKL9_9AGAM</name>
<keyword evidence="3" id="KW-1185">Reference proteome</keyword>
<dbReference type="OrthoDB" id="3364132at2759"/>
<comment type="caution">
    <text evidence="2">The sequence shown here is derived from an EMBL/GenBank/DDBJ whole genome shotgun (WGS) entry which is preliminary data.</text>
</comment>
<organism evidence="2 3">
    <name type="scientific">Hydnum rufescens UP504</name>
    <dbReference type="NCBI Taxonomy" id="1448309"/>
    <lineage>
        <taxon>Eukaryota</taxon>
        <taxon>Fungi</taxon>
        <taxon>Dikarya</taxon>
        <taxon>Basidiomycota</taxon>
        <taxon>Agaricomycotina</taxon>
        <taxon>Agaricomycetes</taxon>
        <taxon>Cantharellales</taxon>
        <taxon>Hydnaceae</taxon>
        <taxon>Hydnum</taxon>
    </lineage>
</organism>
<dbReference type="PANTHER" id="PTHR36223:SF1">
    <property type="entry name" value="TRANSCRIPTION ELONGATION FACTOR EAF N-TERMINAL DOMAIN-CONTAINING PROTEIN"/>
    <property type="match status" value="1"/>
</dbReference>
<sequence length="271" mass="29215">MVRAPGTGFEFRILCEGEYLPEHSVVAEGDKITCWVASKEGKAFKIDMASESAPDPPGTMLRAVVYFNGSEKPAGAYNKEASRGKSDDTQPSEDWVTSVGTIRLRLNHVYKVGPGFYEAPPAVSQGAITPPALNERSNKGGGHISTDTSLGAELGVSKAGARHRVDVIPNTPSLNIIFHYAPEELLIARGIIPGLPSPPPVIEPATWNAAVKREREETDNDASALTDEETDAYARLKAPAKKRAKNTSVRPEPTDISTRIFDKGESMDICD</sequence>
<reference evidence="2" key="1">
    <citation type="journal article" date="2020" name="Nat. Commun.">
        <title>Large-scale genome sequencing of mycorrhizal fungi provides insights into the early evolution of symbiotic traits.</title>
        <authorList>
            <person name="Miyauchi S."/>
            <person name="Kiss E."/>
            <person name="Kuo A."/>
            <person name="Drula E."/>
            <person name="Kohler A."/>
            <person name="Sanchez-Garcia M."/>
            <person name="Morin E."/>
            <person name="Andreopoulos B."/>
            <person name="Barry K.W."/>
            <person name="Bonito G."/>
            <person name="Buee M."/>
            <person name="Carver A."/>
            <person name="Chen C."/>
            <person name="Cichocki N."/>
            <person name="Clum A."/>
            <person name="Culley D."/>
            <person name="Crous P.W."/>
            <person name="Fauchery L."/>
            <person name="Girlanda M."/>
            <person name="Hayes R.D."/>
            <person name="Keri Z."/>
            <person name="LaButti K."/>
            <person name="Lipzen A."/>
            <person name="Lombard V."/>
            <person name="Magnuson J."/>
            <person name="Maillard F."/>
            <person name="Murat C."/>
            <person name="Nolan M."/>
            <person name="Ohm R.A."/>
            <person name="Pangilinan J."/>
            <person name="Pereira M.F."/>
            <person name="Perotto S."/>
            <person name="Peter M."/>
            <person name="Pfister S."/>
            <person name="Riley R."/>
            <person name="Sitrit Y."/>
            <person name="Stielow J.B."/>
            <person name="Szollosi G."/>
            <person name="Zifcakova L."/>
            <person name="Stursova M."/>
            <person name="Spatafora J.W."/>
            <person name="Tedersoo L."/>
            <person name="Vaario L.M."/>
            <person name="Yamada A."/>
            <person name="Yan M."/>
            <person name="Wang P."/>
            <person name="Xu J."/>
            <person name="Bruns T."/>
            <person name="Baldrian P."/>
            <person name="Vilgalys R."/>
            <person name="Dunand C."/>
            <person name="Henrissat B."/>
            <person name="Grigoriev I.V."/>
            <person name="Hibbett D."/>
            <person name="Nagy L.G."/>
            <person name="Martin F.M."/>
        </authorList>
    </citation>
    <scope>NUCLEOTIDE SEQUENCE</scope>
    <source>
        <strain evidence="2">UP504</strain>
    </source>
</reference>
<dbReference type="EMBL" id="MU129079">
    <property type="protein sequence ID" value="KAF9507513.1"/>
    <property type="molecule type" value="Genomic_DNA"/>
</dbReference>
<evidence type="ECO:0000313" key="3">
    <source>
        <dbReference type="Proteomes" id="UP000886523"/>
    </source>
</evidence>
<feature type="region of interest" description="Disordered" evidence="1">
    <location>
        <begin position="213"/>
        <end position="271"/>
    </location>
</feature>
<accession>A0A9P6AKL9</accession>
<dbReference type="PANTHER" id="PTHR36223">
    <property type="entry name" value="BETA-LACTAMASE-TYPE TRANSPEPTIDASE FOLD DOMAIN CONTAINING PROTEIN"/>
    <property type="match status" value="1"/>
</dbReference>
<proteinExistence type="predicted"/>
<feature type="compositionally biased region" description="Basic and acidic residues" evidence="1">
    <location>
        <begin position="260"/>
        <end position="271"/>
    </location>
</feature>
<dbReference type="AlphaFoldDB" id="A0A9P6AKL9"/>
<evidence type="ECO:0000256" key="1">
    <source>
        <dbReference type="SAM" id="MobiDB-lite"/>
    </source>
</evidence>